<dbReference type="Proteomes" id="UP000187526">
    <property type="component" value="Unassembled WGS sequence"/>
</dbReference>
<dbReference type="EMBL" id="MTHD01000001">
    <property type="protein sequence ID" value="OMG56188.1"/>
    <property type="molecule type" value="Genomic_DNA"/>
</dbReference>
<dbReference type="PROSITE" id="PS50043">
    <property type="entry name" value="HTH_LUXR_2"/>
    <property type="match status" value="1"/>
</dbReference>
<evidence type="ECO:0000313" key="6">
    <source>
        <dbReference type="Proteomes" id="UP000187526"/>
    </source>
</evidence>
<evidence type="ECO:0000313" key="5">
    <source>
        <dbReference type="EMBL" id="OMG56188.1"/>
    </source>
</evidence>
<keyword evidence="1" id="KW-0805">Transcription regulation</keyword>
<dbReference type="InterPro" id="IPR036388">
    <property type="entry name" value="WH-like_DNA-bd_sf"/>
</dbReference>
<comment type="caution">
    <text evidence="5">The sequence shown here is derived from an EMBL/GenBank/DDBJ whole genome shotgun (WGS) entry which is preliminary data.</text>
</comment>
<dbReference type="InterPro" id="IPR013656">
    <property type="entry name" value="PAS_4"/>
</dbReference>
<dbReference type="Gene3D" id="1.10.10.10">
    <property type="entry name" value="Winged helix-like DNA-binding domain superfamily/Winged helix DNA-binding domain"/>
    <property type="match status" value="1"/>
</dbReference>
<dbReference type="SUPFAM" id="SSF46894">
    <property type="entry name" value="C-terminal effector domain of the bipartite response regulators"/>
    <property type="match status" value="1"/>
</dbReference>
<dbReference type="CDD" id="cd06170">
    <property type="entry name" value="LuxR_C_like"/>
    <property type="match status" value="1"/>
</dbReference>
<keyword evidence="3" id="KW-0804">Transcription</keyword>
<evidence type="ECO:0000259" key="4">
    <source>
        <dbReference type="PROSITE" id="PS50043"/>
    </source>
</evidence>
<keyword evidence="6" id="KW-1185">Reference proteome</keyword>
<name>A0A1R1IBM5_9RHOO</name>
<keyword evidence="2" id="KW-0238">DNA-binding</keyword>
<sequence length="268" mass="29452">MGKHEADVGCSLSRANERAARALDEIDANVAVLNREGVIIATNRTWREFAAANRLADGSLPKNADIGSNYLDICLSATGPVTECARAVHAGIRAVLNGRRSSYCQEYPCHAPTRQRWFSMTVKPVRRSSPREVVVIHVDVTDRYQAEIAAQAKQAALSAALAELHAMAGKIRHSVVKASMRQHEPLIPHLDKTSREHLSQRLASLSKREMEVFMALAHGERNTEIAGRLQLSNKSISTYRARVLEKLCVDNNAQLVRLSSEAGLIAAE</sequence>
<dbReference type="Gene3D" id="3.30.450.20">
    <property type="entry name" value="PAS domain"/>
    <property type="match status" value="1"/>
</dbReference>
<organism evidence="5 6">
    <name type="scientific">Azonexus hydrophilus</name>
    <dbReference type="NCBI Taxonomy" id="418702"/>
    <lineage>
        <taxon>Bacteria</taxon>
        <taxon>Pseudomonadati</taxon>
        <taxon>Pseudomonadota</taxon>
        <taxon>Betaproteobacteria</taxon>
        <taxon>Rhodocyclales</taxon>
        <taxon>Azonexaceae</taxon>
        <taxon>Azonexus</taxon>
    </lineage>
</organism>
<evidence type="ECO:0000256" key="3">
    <source>
        <dbReference type="ARBA" id="ARBA00023163"/>
    </source>
</evidence>
<dbReference type="InterPro" id="IPR035965">
    <property type="entry name" value="PAS-like_dom_sf"/>
</dbReference>
<dbReference type="AlphaFoldDB" id="A0A1R1IBM5"/>
<accession>A0A1R1IBM5</accession>
<dbReference type="PRINTS" id="PR00038">
    <property type="entry name" value="HTHLUXR"/>
</dbReference>
<feature type="domain" description="HTH luxR-type" evidence="4">
    <location>
        <begin position="198"/>
        <end position="263"/>
    </location>
</feature>
<reference evidence="5 6" key="1">
    <citation type="submission" date="2016-10" db="EMBL/GenBank/DDBJ databases">
        <title>Alkaliphiles isolated from bioreactors.</title>
        <authorList>
            <person name="Salah Z."/>
            <person name="Rout S.P."/>
            <person name="Humphreys P.N."/>
        </authorList>
    </citation>
    <scope>NUCLEOTIDE SEQUENCE [LARGE SCALE GENOMIC DNA]</scope>
    <source>
        <strain evidence="5 6">ZS02</strain>
    </source>
</reference>
<proteinExistence type="predicted"/>
<dbReference type="GO" id="GO:0006355">
    <property type="term" value="P:regulation of DNA-templated transcription"/>
    <property type="evidence" value="ECO:0007669"/>
    <property type="project" value="InterPro"/>
</dbReference>
<protein>
    <recommendedName>
        <fullName evidence="4">HTH luxR-type domain-containing protein</fullName>
    </recommendedName>
</protein>
<gene>
    <name evidence="5" type="ORF">BJN45_00710</name>
</gene>
<dbReference type="PANTHER" id="PTHR44688:SF16">
    <property type="entry name" value="DNA-BINDING TRANSCRIPTIONAL ACTIVATOR DEVR_DOSR"/>
    <property type="match status" value="1"/>
</dbReference>
<dbReference type="InterPro" id="IPR000792">
    <property type="entry name" value="Tscrpt_reg_LuxR_C"/>
</dbReference>
<dbReference type="Pfam" id="PF00196">
    <property type="entry name" value="GerE"/>
    <property type="match status" value="1"/>
</dbReference>
<dbReference type="RefSeq" id="WP_076091096.1">
    <property type="nucleotide sequence ID" value="NZ_MTHD01000001.1"/>
</dbReference>
<dbReference type="PROSITE" id="PS00622">
    <property type="entry name" value="HTH_LUXR_1"/>
    <property type="match status" value="1"/>
</dbReference>
<dbReference type="PANTHER" id="PTHR44688">
    <property type="entry name" value="DNA-BINDING TRANSCRIPTIONAL ACTIVATOR DEVR_DOSR"/>
    <property type="match status" value="1"/>
</dbReference>
<dbReference type="SUPFAM" id="SSF55785">
    <property type="entry name" value="PYP-like sensor domain (PAS domain)"/>
    <property type="match status" value="1"/>
</dbReference>
<dbReference type="InterPro" id="IPR016032">
    <property type="entry name" value="Sig_transdc_resp-reg_C-effctor"/>
</dbReference>
<dbReference type="STRING" id="418702.BJN45_00710"/>
<evidence type="ECO:0000256" key="2">
    <source>
        <dbReference type="ARBA" id="ARBA00023125"/>
    </source>
</evidence>
<evidence type="ECO:0000256" key="1">
    <source>
        <dbReference type="ARBA" id="ARBA00023015"/>
    </source>
</evidence>
<dbReference type="GO" id="GO:0003677">
    <property type="term" value="F:DNA binding"/>
    <property type="evidence" value="ECO:0007669"/>
    <property type="project" value="UniProtKB-KW"/>
</dbReference>
<dbReference type="SMART" id="SM00421">
    <property type="entry name" value="HTH_LUXR"/>
    <property type="match status" value="1"/>
</dbReference>
<dbReference type="Pfam" id="PF08448">
    <property type="entry name" value="PAS_4"/>
    <property type="match status" value="1"/>
</dbReference>